<organism evidence="1 2">
    <name type="scientific">Vairimorpha ceranae</name>
    <dbReference type="NCBI Taxonomy" id="40302"/>
    <lineage>
        <taxon>Eukaryota</taxon>
        <taxon>Fungi</taxon>
        <taxon>Fungi incertae sedis</taxon>
        <taxon>Microsporidia</taxon>
        <taxon>Nosematidae</taxon>
        <taxon>Vairimorpha</taxon>
    </lineage>
</organism>
<accession>A0A0F9ZCQ4</accession>
<dbReference type="RefSeq" id="XP_024331101.1">
    <property type="nucleotide sequence ID" value="XM_024474679.1"/>
</dbReference>
<proteinExistence type="predicted"/>
<reference evidence="1 2" key="1">
    <citation type="journal article" date="2015" name="Environ. Microbiol.">
        <title>Genome analyses suggest the presence of polyploidy and recent human-driven expansions in eight global populations of the honeybee pathogen Nosema ceranae.</title>
        <authorList>
            <person name="Pelin A."/>
            <person name="Selman M."/>
            <person name="Aris-Brosou S."/>
            <person name="Farinelli L."/>
            <person name="Corradi N."/>
        </authorList>
    </citation>
    <scope>NUCLEOTIDE SEQUENCE [LARGE SCALE GENOMIC DNA]</scope>
    <source>
        <strain evidence="1 2">PA08 1199</strain>
    </source>
</reference>
<sequence>MRKVLIKNIKTSETIEGFLECIYYNYLVIILNKNIKKRIVLDIFDEGYSILMENSELQKELYNLFDFIKRQNFDIKKIQICNCFRNILCINCLFVHANKLLLKNDNIIFSHRIDVDTNNKKYLGLFSDIFTYNLPLKSNVPDISYNDILNYNMSIEESLANFSKHYNSLFYHFKKVMKCFDVRAFFEHYSASSNLDLYLLNEAVLLILINSSSDFLDLFFAYLGEMIKYINHSPNFIKLLIGLCNLSKFRMTEVVITYDLFTVLKIKDSLSAFYCYKLYQMLDKDLISRFDKKHPDFGVFKDNFFRFNDQVS</sequence>
<comment type="caution">
    <text evidence="1">The sequence shown here is derived from an EMBL/GenBank/DDBJ whole genome shotgun (WGS) entry which is preliminary data.</text>
</comment>
<dbReference type="VEuPathDB" id="MicrosporidiaDB:AAJ76_2300014734"/>
<dbReference type="AlphaFoldDB" id="A0A0F9ZCQ4"/>
<protein>
    <submittedName>
        <fullName evidence="1">Uncharacterized protein</fullName>
    </submittedName>
</protein>
<dbReference type="GeneID" id="36319605"/>
<evidence type="ECO:0000313" key="2">
    <source>
        <dbReference type="Proteomes" id="UP000034350"/>
    </source>
</evidence>
<dbReference type="VEuPathDB" id="MicrosporidiaDB:NCER_100700"/>
<gene>
    <name evidence="1" type="ORF">AAJ76_2300014734</name>
</gene>
<dbReference type="EMBL" id="JPQZ01000023">
    <property type="protein sequence ID" value="KKO75359.1"/>
    <property type="molecule type" value="Genomic_DNA"/>
</dbReference>
<dbReference type="VEuPathDB" id="MicrosporidiaDB:G9O61_00g017510"/>
<dbReference type="Proteomes" id="UP000034350">
    <property type="component" value="Unassembled WGS sequence"/>
</dbReference>
<keyword evidence="2" id="KW-1185">Reference proteome</keyword>
<evidence type="ECO:0000313" key="1">
    <source>
        <dbReference type="EMBL" id="KKO75359.1"/>
    </source>
</evidence>
<name>A0A0F9ZCQ4_9MICR</name>